<feature type="coiled-coil region" evidence="1">
    <location>
        <begin position="29"/>
        <end position="56"/>
    </location>
</feature>
<evidence type="ECO:0000313" key="4">
    <source>
        <dbReference type="Proteomes" id="UP000053815"/>
    </source>
</evidence>
<name>A0A0C9M547_9FUNG</name>
<keyword evidence="4" id="KW-1185">Reference proteome</keyword>
<proteinExistence type="predicted"/>
<reference evidence="3" key="1">
    <citation type="submission" date="2014-09" db="EMBL/GenBank/DDBJ databases">
        <title>Draft genome sequence of an oleaginous Mucoromycotina fungus Mucor ambiguus NBRC6742.</title>
        <authorList>
            <person name="Takeda I."/>
            <person name="Yamane N."/>
            <person name="Morita T."/>
            <person name="Tamano K."/>
            <person name="Machida M."/>
            <person name="Baker S."/>
            <person name="Koike H."/>
        </authorList>
    </citation>
    <scope>NUCLEOTIDE SEQUENCE</scope>
    <source>
        <strain evidence="3">NBRC 6742</strain>
    </source>
</reference>
<feature type="compositionally biased region" description="Low complexity" evidence="2">
    <location>
        <begin position="72"/>
        <end position="85"/>
    </location>
</feature>
<dbReference type="OrthoDB" id="2235901at2759"/>
<evidence type="ECO:0000256" key="2">
    <source>
        <dbReference type="SAM" id="MobiDB-lite"/>
    </source>
</evidence>
<feature type="region of interest" description="Disordered" evidence="2">
    <location>
        <begin position="62"/>
        <end position="92"/>
    </location>
</feature>
<evidence type="ECO:0000256" key="1">
    <source>
        <dbReference type="SAM" id="Coils"/>
    </source>
</evidence>
<gene>
    <name evidence="3" type="ORF">MAM1_0068d04067</name>
</gene>
<evidence type="ECO:0000313" key="3">
    <source>
        <dbReference type="EMBL" id="GAN04606.1"/>
    </source>
</evidence>
<dbReference type="AlphaFoldDB" id="A0A0C9M547"/>
<feature type="compositionally biased region" description="Basic and acidic residues" evidence="2">
    <location>
        <begin position="160"/>
        <end position="191"/>
    </location>
</feature>
<accession>A0A0C9M547</accession>
<sequence>MDEILALFGAAEESTSRVKRLVMYLLNSQRQLEQDIESLKMQQKRLCDELRSIRKKLQIHPTDSEVATSSIQPQQQELTHVQQQQHDTKSNQSLHSLKFIEDMLPPSKKQKATFDNNQQCIEATITEPVQEKAVTAEEVYTSSQKQTLQREKRAKRFSQRHQEARKGAQRQAYERLKRREQENKQKDERKS</sequence>
<dbReference type="Proteomes" id="UP000053815">
    <property type="component" value="Unassembled WGS sequence"/>
</dbReference>
<keyword evidence="1" id="KW-0175">Coiled coil</keyword>
<organism evidence="3">
    <name type="scientific">Mucor ambiguus</name>
    <dbReference type="NCBI Taxonomy" id="91626"/>
    <lineage>
        <taxon>Eukaryota</taxon>
        <taxon>Fungi</taxon>
        <taxon>Fungi incertae sedis</taxon>
        <taxon>Mucoromycota</taxon>
        <taxon>Mucoromycotina</taxon>
        <taxon>Mucoromycetes</taxon>
        <taxon>Mucorales</taxon>
        <taxon>Mucorineae</taxon>
        <taxon>Mucoraceae</taxon>
        <taxon>Mucor</taxon>
    </lineage>
</organism>
<feature type="region of interest" description="Disordered" evidence="2">
    <location>
        <begin position="137"/>
        <end position="191"/>
    </location>
</feature>
<protein>
    <submittedName>
        <fullName evidence="3">Uncharacterized protein</fullName>
    </submittedName>
</protein>
<dbReference type="EMBL" id="DF836357">
    <property type="protein sequence ID" value="GAN04606.1"/>
    <property type="molecule type" value="Genomic_DNA"/>
</dbReference>